<reference evidence="1" key="1">
    <citation type="submission" date="2013-11" db="EMBL/GenBank/DDBJ databases">
        <title>The Genome Sequence of Phytophthora parasitica IAC_01/95.</title>
        <authorList>
            <consortium name="The Broad Institute Genomics Platform"/>
            <person name="Russ C."/>
            <person name="Tyler B."/>
            <person name="Panabieres F."/>
            <person name="Shan W."/>
            <person name="Tripathy S."/>
            <person name="Grunwald N."/>
            <person name="Machado M."/>
            <person name="Johnson C.S."/>
            <person name="Arredondo F."/>
            <person name="Hong C."/>
            <person name="Coffey M."/>
            <person name="Young S.K."/>
            <person name="Zeng Q."/>
            <person name="Gargeya S."/>
            <person name="Fitzgerald M."/>
            <person name="Abouelleil A."/>
            <person name="Alvarado L."/>
            <person name="Chapman S.B."/>
            <person name="Gainer-Dewar J."/>
            <person name="Goldberg J."/>
            <person name="Griggs A."/>
            <person name="Gujja S."/>
            <person name="Hansen M."/>
            <person name="Howarth C."/>
            <person name="Imamovic A."/>
            <person name="Ireland A."/>
            <person name="Larimer J."/>
            <person name="McCowan C."/>
            <person name="Murphy C."/>
            <person name="Pearson M."/>
            <person name="Poon T.W."/>
            <person name="Priest M."/>
            <person name="Roberts A."/>
            <person name="Saif S."/>
            <person name="Shea T."/>
            <person name="Sykes S."/>
            <person name="Wortman J."/>
            <person name="Nusbaum C."/>
            <person name="Birren B."/>
        </authorList>
    </citation>
    <scope>NUCLEOTIDE SEQUENCE [LARGE SCALE GENOMIC DNA]</scope>
    <source>
        <strain evidence="1">IAC_01/95</strain>
    </source>
</reference>
<organism evidence="1">
    <name type="scientific">Phytophthora nicotianae</name>
    <name type="common">Potato buckeye rot agent</name>
    <name type="synonym">Phytophthora parasitica</name>
    <dbReference type="NCBI Taxonomy" id="4792"/>
    <lineage>
        <taxon>Eukaryota</taxon>
        <taxon>Sar</taxon>
        <taxon>Stramenopiles</taxon>
        <taxon>Oomycota</taxon>
        <taxon>Peronosporomycetes</taxon>
        <taxon>Peronosporales</taxon>
        <taxon>Peronosporaceae</taxon>
        <taxon>Phytophthora</taxon>
    </lineage>
</organism>
<dbReference type="PANTHER" id="PTHR47718:SF3">
    <property type="entry name" value="PROTEIN FAR1-RELATED SEQUENCE 5-LIKE"/>
    <property type="match status" value="1"/>
</dbReference>
<protein>
    <recommendedName>
        <fullName evidence="2">MULE transposase domain-containing protein</fullName>
    </recommendedName>
</protein>
<evidence type="ECO:0000313" key="1">
    <source>
        <dbReference type="EMBL" id="ETM54821.1"/>
    </source>
</evidence>
<evidence type="ECO:0008006" key="2">
    <source>
        <dbReference type="Google" id="ProtNLM"/>
    </source>
</evidence>
<accession>W2P1Z8</accession>
<proteinExistence type="predicted"/>
<name>W2P1Z8_PHYNI</name>
<dbReference type="VEuPathDB" id="FungiDB:PPTG_10049"/>
<dbReference type="Proteomes" id="UP000054532">
    <property type="component" value="Unassembled WGS sequence"/>
</dbReference>
<dbReference type="PANTHER" id="PTHR47718">
    <property type="entry name" value="OS01G0519700 PROTEIN"/>
    <property type="match status" value="1"/>
</dbReference>
<gene>
    <name evidence="1" type="ORF">L914_01894</name>
</gene>
<dbReference type="AlphaFoldDB" id="W2P1Z8"/>
<sequence>MAGDAIWKRGFDCDRGGKPKCTQHLKDEDRKRPMRGSMRIGCPMKIILQAVDKSDPTGEWKIVHTRNGSRLHNHPPSEDARVHPGHRQRAAASTSALPTASLQDIIGSQTAVESTTARVHASLIDADPDSFVIPQDIANMRSNSRRHELATKTVMEAVFNRLESDGFYYRYELDLETQRVLYLFWAHPGTLEQYRLHCDVAGMDYRELAAMNAVSTVFPGVPAMICRWHMNKNVISKTRQVLGQVAVQNPAPGQSKYENTWQTDAFMSLFYRAVESSTEAFMNSWRSPSLMENEFYNLVISICTGGLINREQATTFQHRIQEPAFNEEESMSRRLRRRSRRICTLPYNTRRDPVFFERVDLNNLATPPASSLDRYQNAGTTVSVLNPVSTLPATDVQDPSVFHTSNVPPRFWGYARWS</sequence>
<dbReference type="EMBL" id="KI690901">
    <property type="protein sequence ID" value="ETM54821.1"/>
    <property type="molecule type" value="Genomic_DNA"/>
</dbReference>